<dbReference type="SUPFAM" id="SSF49503">
    <property type="entry name" value="Cupredoxins"/>
    <property type="match status" value="3"/>
</dbReference>
<protein>
    <submittedName>
        <fullName evidence="6">Multicopper oxidase domain-containing protein</fullName>
    </submittedName>
</protein>
<evidence type="ECO:0000259" key="4">
    <source>
        <dbReference type="Pfam" id="PF07731"/>
    </source>
</evidence>
<evidence type="ECO:0000259" key="3">
    <source>
        <dbReference type="Pfam" id="PF00394"/>
    </source>
</evidence>
<dbReference type="Pfam" id="PF00394">
    <property type="entry name" value="Cu-oxidase"/>
    <property type="match status" value="1"/>
</dbReference>
<evidence type="ECO:0000256" key="2">
    <source>
        <dbReference type="SAM" id="MobiDB-lite"/>
    </source>
</evidence>
<dbReference type="PANTHER" id="PTHR48267:SF1">
    <property type="entry name" value="BILIRUBIN OXIDASE"/>
    <property type="match status" value="1"/>
</dbReference>
<accession>A0ABX1S4L3</accession>
<dbReference type="InterPro" id="IPR019546">
    <property type="entry name" value="TAT_signal_bac_arc"/>
</dbReference>
<evidence type="ECO:0000313" key="7">
    <source>
        <dbReference type="Proteomes" id="UP000820669"/>
    </source>
</evidence>
<name>A0ABX1S4L3_9PSEU</name>
<evidence type="ECO:0000256" key="1">
    <source>
        <dbReference type="ARBA" id="ARBA00010609"/>
    </source>
</evidence>
<dbReference type="InterPro" id="IPR045087">
    <property type="entry name" value="Cu-oxidase_fam"/>
</dbReference>
<feature type="domain" description="Plastocyanin-like" evidence="5">
    <location>
        <begin position="78"/>
        <end position="186"/>
    </location>
</feature>
<keyword evidence="7" id="KW-1185">Reference proteome</keyword>
<dbReference type="Gene3D" id="2.60.40.420">
    <property type="entry name" value="Cupredoxins - blue copper proteins"/>
    <property type="match status" value="3"/>
</dbReference>
<dbReference type="CDD" id="cd13889">
    <property type="entry name" value="CuRO_3_BOD"/>
    <property type="match status" value="1"/>
</dbReference>
<feature type="region of interest" description="Disordered" evidence="2">
    <location>
        <begin position="514"/>
        <end position="542"/>
    </location>
</feature>
<evidence type="ECO:0000313" key="6">
    <source>
        <dbReference type="EMBL" id="NMH96476.1"/>
    </source>
</evidence>
<dbReference type="InterPro" id="IPR006311">
    <property type="entry name" value="TAT_signal"/>
</dbReference>
<dbReference type="InterPro" id="IPR008972">
    <property type="entry name" value="Cupredoxin"/>
</dbReference>
<gene>
    <name evidence="6" type="ORF">HF526_03945</name>
</gene>
<evidence type="ECO:0000259" key="5">
    <source>
        <dbReference type="Pfam" id="PF07732"/>
    </source>
</evidence>
<dbReference type="EMBL" id="JAAXLA010000004">
    <property type="protein sequence ID" value="NMH96476.1"/>
    <property type="molecule type" value="Genomic_DNA"/>
</dbReference>
<proteinExistence type="inferred from homology"/>
<dbReference type="Proteomes" id="UP000820669">
    <property type="component" value="Unassembled WGS sequence"/>
</dbReference>
<dbReference type="Pfam" id="PF07731">
    <property type="entry name" value="Cu-oxidase_2"/>
    <property type="match status" value="1"/>
</dbReference>
<dbReference type="RefSeq" id="WP_169379828.1">
    <property type="nucleotide sequence ID" value="NZ_JAAXLA010000004.1"/>
</dbReference>
<feature type="domain" description="Plastocyanin-like" evidence="3">
    <location>
        <begin position="243"/>
        <end position="322"/>
    </location>
</feature>
<dbReference type="CDD" id="cd13866">
    <property type="entry name" value="CuRO_2_BOD"/>
    <property type="match status" value="1"/>
</dbReference>
<dbReference type="NCBIfam" id="TIGR01409">
    <property type="entry name" value="TAT_signal_seq"/>
    <property type="match status" value="1"/>
</dbReference>
<dbReference type="InterPro" id="IPR001117">
    <property type="entry name" value="Cu-oxidase_2nd"/>
</dbReference>
<dbReference type="Pfam" id="PF07732">
    <property type="entry name" value="Cu-oxidase_3"/>
    <property type="match status" value="1"/>
</dbReference>
<comment type="caution">
    <text evidence="6">The sequence shown here is derived from an EMBL/GenBank/DDBJ whole genome shotgun (WGS) entry which is preliminary data.</text>
</comment>
<feature type="domain" description="Plastocyanin-like" evidence="4">
    <location>
        <begin position="413"/>
        <end position="514"/>
    </location>
</feature>
<comment type="similarity">
    <text evidence="1">Belongs to the multicopper oxidase family.</text>
</comment>
<dbReference type="PROSITE" id="PS51318">
    <property type="entry name" value="TAT"/>
    <property type="match status" value="1"/>
</dbReference>
<dbReference type="InterPro" id="IPR011706">
    <property type="entry name" value="Cu-oxidase_C"/>
</dbReference>
<reference evidence="6 7" key="1">
    <citation type="submission" date="2020-04" db="EMBL/GenBank/DDBJ databases">
        <authorList>
            <person name="Klaysubun C."/>
            <person name="Duangmal K."/>
            <person name="Lipun K."/>
        </authorList>
    </citation>
    <scope>NUCLEOTIDE SEQUENCE [LARGE SCALE GENOMIC DNA]</scope>
    <source>
        <strain evidence="6 7">K10HN5</strain>
    </source>
</reference>
<sequence>MTVHALNRRDLLKLSALGAAALVLPLERVVSAKSASRIAASKLPKPYTVPFAVPPVLTPITKNGVDHYHIAQRAGVAEILPGVKTPVFGYNGITPGPTIRATRGRPVAIRMTNELPARHPQWGYEPWTSCHLHGSASKPQYDGYASDITRPGQIKTYRYPNSQDARTLWYHDHGVHHTAENAYMGLAAQYHLIDGLEQSLPIPKWIDGRKPEEQYELPLILADKIFAADGKFMYDDNGHSGLYGDVILVNGRPWPVLKVEQRKYRFRVLNAALSRGFRLQLSTGDPMTVIGTDGGLMARPQPTTQLRLGMAERYEIVIDFAKYKPGQRVELRNLGVKNSVDYDNTGRIMAFDVTGPAKDTANNAVAGPDGLLNPNPPAMDLTSAMAVKKRKLEVERKNGMWVINGTTWDDVVRSDYRKVVADPELGAVEQWEIVNKSGGWFHPVHIHLVDFKILDRNGKAPYNYELGPKDVVYVGENETVNVLTRFGPEKGRYMIHCHNLPHEDHDMMTQFEVVGNSEGGPDADDPMKADPATGIPDPLPDL</sequence>
<dbReference type="PANTHER" id="PTHR48267">
    <property type="entry name" value="CUPREDOXIN SUPERFAMILY PROTEIN"/>
    <property type="match status" value="1"/>
</dbReference>
<dbReference type="InterPro" id="IPR011707">
    <property type="entry name" value="Cu-oxidase-like_N"/>
</dbReference>
<organism evidence="6 7">
    <name type="scientific">Pseudonocardia acidicola</name>
    <dbReference type="NCBI Taxonomy" id="2724939"/>
    <lineage>
        <taxon>Bacteria</taxon>
        <taxon>Bacillati</taxon>
        <taxon>Actinomycetota</taxon>
        <taxon>Actinomycetes</taxon>
        <taxon>Pseudonocardiales</taxon>
        <taxon>Pseudonocardiaceae</taxon>
        <taxon>Pseudonocardia</taxon>
    </lineage>
</organism>